<sequence length="208" mass="24564">MEILKDEKLYDRYINDFISYHLPIFSNVEEVVRNHFRNIFCLYELLSTRKDLVEKYFTRTVFEEEDFNEMLYSFNHLDCKVTKSKILASFNKAQIQLITQFANESNLFVNRVDEKTIDDFFKCNLNNGLIVTNMASILPLLYELSRQKMIPYNWVSLLADNKLLIPKKTMKSSTRIAISSRLTELKDSVIDFPGKAYINLVQQLKEMI</sequence>
<evidence type="ECO:0000313" key="1">
    <source>
        <dbReference type="EMBL" id="WHX08815.1"/>
    </source>
</evidence>
<organism evidence="1 2">
    <name type="scientific">Phocaeicola dorei</name>
    <dbReference type="NCBI Taxonomy" id="357276"/>
    <lineage>
        <taxon>Bacteria</taxon>
        <taxon>Pseudomonadati</taxon>
        <taxon>Bacteroidota</taxon>
        <taxon>Bacteroidia</taxon>
        <taxon>Bacteroidales</taxon>
        <taxon>Bacteroidaceae</taxon>
        <taxon>Phocaeicola</taxon>
    </lineage>
</organism>
<dbReference type="Proteomes" id="UP001177934">
    <property type="component" value="Chromosome"/>
</dbReference>
<reference evidence="1" key="1">
    <citation type="journal article" date="2023" name="Nat. Commun.">
        <title>Identification of a novel Human Milk Oligosaccharides utilization cluster in the infant gut commensal Bacteroides dorei.</title>
        <authorList>
            <person name="Kijner S."/>
            <person name="Ennis D."/>
            <person name="Shmorak S."/>
            <person name="Florentin A."/>
            <person name="Yassour M."/>
        </authorList>
    </citation>
    <scope>NUCLEOTIDE SEQUENCE</scope>
    <source>
        <strain evidence="1">2</strain>
    </source>
</reference>
<name>A0AA95HR52_9BACT</name>
<proteinExistence type="predicted"/>
<accession>A0AA95HR52</accession>
<dbReference type="EMBL" id="CP126056">
    <property type="protein sequence ID" value="WHX08815.1"/>
    <property type="molecule type" value="Genomic_DNA"/>
</dbReference>
<evidence type="ECO:0000313" key="2">
    <source>
        <dbReference type="Proteomes" id="UP001177934"/>
    </source>
</evidence>
<protein>
    <submittedName>
        <fullName evidence="1">Uncharacterized protein</fullName>
    </submittedName>
</protein>
<dbReference type="AlphaFoldDB" id="A0AA95HR52"/>
<gene>
    <name evidence="1" type="ORF">QNN11_15400</name>
</gene>